<organism evidence="4 5">
    <name type="scientific">Winogradskyella bathintestinalis</name>
    <dbReference type="NCBI Taxonomy" id="3035208"/>
    <lineage>
        <taxon>Bacteria</taxon>
        <taxon>Pseudomonadati</taxon>
        <taxon>Bacteroidota</taxon>
        <taxon>Flavobacteriia</taxon>
        <taxon>Flavobacteriales</taxon>
        <taxon>Flavobacteriaceae</taxon>
        <taxon>Winogradskyella</taxon>
    </lineage>
</organism>
<sequence>MKRFYNCYRLFMLFSFILIGKQAFTQNDSIGGISNIQTLLERNSIEKAELEINEQTANLIAQKRYNSLARYVYIVGKIQLLKNKDVNANTVSEHLASLIQNNTKDANTLYQTNINLSKLYFELNNIQKAYDYALIARNHASKLKANEHLLISEYYLGDYGMKLGKIALLEQHIRQAVQIIKKSPKLQYKITARVYNLMGATMYYSSKQDSAIYYFEAALDHVKFLEKNYENQLYLPAAIKGNLFLMYLNQGKHEQAKTLVEESITLSKTFLKKATNHPLAPRVKRNIGIGYTNLSSLYNDLGDFTKSEQISELSYKHAEQHFDHNSQEYFMAALNLAEIKNTIKAYDEALKYLNKADVCLRDMVDENDQLHAFLYNAYATNFYQTKQYNKAITYWSLSDEYYIKSNSGEYDTNRLYSKMNLALTYAEINDKEKAYTTLKEPYHYFLKKNGENDYLTNELLVTLARVALKLKDYEESLKWTEYSLNIYNSNTKEEGYNKIQIEDKKAEILLINAKSKYYLAPTRDSLFLKELLKTTTAALTSIEQKKSIFVSIDNINAHLENNKEIISFSKRIYLELYYLTKNKNYLNKLISLHESIIYNRIRLHLNLRKNINFLNIPEEKIKREEKLRNKLAQSLDNDIDDFFKARKQWTIFLDTLKQHYPQYYKMRYAILEKPLDKLQDNISNQTTVVRYLFIEDDLYAFVVTKSDRNIYKLDSNNLKDLIYSIEHHQFNISEISTIYNALFNKLWNPFAEKINSKNVIIIPDGELFNLSFETLISNPIASFRELAATSLLAKYNISYNYSLLLLHNSKKTKFYEADFIAFAPEFNSKMKLDYRYTITDSLILDKTYLTLLPQPFAMDLAKKSSKRFNGRSFLNEKASKQIFTKQAKEHKIIHIGTHAESNNISPELSRLIFAKNVNDTISSEDNSLYTYEIYNQNLSSNLTILTACETGKPTHQAGEGMISLAHAFNYAGSESILTSLWKIDEQSSSIIIERFYSHLDNGLAKDEALQQAKLDYIASAEGRTIAPQYWAGLVLIGDTTPIDFNTTSNLIFWLLGIALIIITTIVIFSKRAKRRKYQKTKKSFQLERL</sequence>
<evidence type="ECO:0000256" key="1">
    <source>
        <dbReference type="SAM" id="Phobius"/>
    </source>
</evidence>
<keyword evidence="2" id="KW-0732">Signal</keyword>
<feature type="chain" id="PRO_5046272835" evidence="2">
    <location>
        <begin position="26"/>
        <end position="1089"/>
    </location>
</feature>
<evidence type="ECO:0000313" key="4">
    <source>
        <dbReference type="EMBL" id="MDN3494057.1"/>
    </source>
</evidence>
<dbReference type="InterPro" id="IPR019734">
    <property type="entry name" value="TPR_rpt"/>
</dbReference>
<evidence type="ECO:0000256" key="2">
    <source>
        <dbReference type="SAM" id="SignalP"/>
    </source>
</evidence>
<dbReference type="Pfam" id="PF12770">
    <property type="entry name" value="CHAT"/>
    <property type="match status" value="1"/>
</dbReference>
<dbReference type="SMART" id="SM00028">
    <property type="entry name" value="TPR"/>
    <property type="match status" value="6"/>
</dbReference>
<dbReference type="SUPFAM" id="SSF48452">
    <property type="entry name" value="TPR-like"/>
    <property type="match status" value="2"/>
</dbReference>
<feature type="transmembrane region" description="Helical" evidence="1">
    <location>
        <begin position="1050"/>
        <end position="1069"/>
    </location>
</feature>
<dbReference type="InterPro" id="IPR024983">
    <property type="entry name" value="CHAT_dom"/>
</dbReference>
<dbReference type="InterPro" id="IPR011990">
    <property type="entry name" value="TPR-like_helical_dom_sf"/>
</dbReference>
<evidence type="ECO:0000259" key="3">
    <source>
        <dbReference type="Pfam" id="PF12770"/>
    </source>
</evidence>
<dbReference type="Gene3D" id="1.25.40.10">
    <property type="entry name" value="Tetratricopeptide repeat domain"/>
    <property type="match status" value="3"/>
</dbReference>
<keyword evidence="1" id="KW-0812">Transmembrane</keyword>
<feature type="domain" description="CHAT" evidence="3">
    <location>
        <begin position="740"/>
        <end position="1038"/>
    </location>
</feature>
<keyword evidence="5" id="KW-1185">Reference proteome</keyword>
<proteinExistence type="predicted"/>
<keyword evidence="1" id="KW-0472">Membrane</keyword>
<evidence type="ECO:0000313" key="5">
    <source>
        <dbReference type="Proteomes" id="UP001231197"/>
    </source>
</evidence>
<comment type="caution">
    <text evidence="4">The sequence shown here is derived from an EMBL/GenBank/DDBJ whole genome shotgun (WGS) entry which is preliminary data.</text>
</comment>
<name>A0ABT7ZYH5_9FLAO</name>
<dbReference type="Proteomes" id="UP001231197">
    <property type="component" value="Unassembled WGS sequence"/>
</dbReference>
<gene>
    <name evidence="4" type="ORF">QMA06_15140</name>
</gene>
<dbReference type="PANTHER" id="PTHR10098">
    <property type="entry name" value="RAPSYN-RELATED"/>
    <property type="match status" value="1"/>
</dbReference>
<accession>A0ABT7ZYH5</accession>
<protein>
    <submittedName>
        <fullName evidence="4">CHAT domain-containing protein</fullName>
    </submittedName>
</protein>
<feature type="signal peptide" evidence="2">
    <location>
        <begin position="1"/>
        <end position="25"/>
    </location>
</feature>
<dbReference type="PANTHER" id="PTHR10098:SF108">
    <property type="entry name" value="TETRATRICOPEPTIDE REPEAT PROTEIN 28"/>
    <property type="match status" value="1"/>
</dbReference>
<reference evidence="4 5" key="1">
    <citation type="journal article" date="2023" name="Int. J. Syst. Evol. Microbiol.">
        <title>Winogradskyella bathintestinalis sp. nov., isolated from the intestine of the deep-sea loosejaw dragonfish, Malacosteus niger.</title>
        <authorList>
            <person name="Uniacke-Lowe S."/>
            <person name="Johnson C.N."/>
            <person name="Stanton C."/>
            <person name="Hill C."/>
            <person name="Ross P."/>
        </authorList>
    </citation>
    <scope>NUCLEOTIDE SEQUENCE [LARGE SCALE GENOMIC DNA]</scope>
    <source>
        <strain evidence="4 5">APC 3343</strain>
    </source>
</reference>
<keyword evidence="1" id="KW-1133">Transmembrane helix</keyword>
<dbReference type="EMBL" id="JASDDK010000009">
    <property type="protein sequence ID" value="MDN3494057.1"/>
    <property type="molecule type" value="Genomic_DNA"/>
</dbReference>